<protein>
    <submittedName>
        <fullName evidence="6">Thylakoid associated protein</fullName>
    </submittedName>
</protein>
<dbReference type="Pfam" id="PF00037">
    <property type="entry name" value="Fer4"/>
    <property type="match status" value="1"/>
</dbReference>
<dbReference type="GO" id="GO:0051539">
    <property type="term" value="F:4 iron, 4 sulfur cluster binding"/>
    <property type="evidence" value="ECO:0007669"/>
    <property type="project" value="UniProtKB-KW"/>
</dbReference>
<organism evidence="6 7">
    <name type="scientific">Methanoculleus sediminis</name>
    <dbReference type="NCBI Taxonomy" id="1550566"/>
    <lineage>
        <taxon>Archaea</taxon>
        <taxon>Methanobacteriati</taxon>
        <taxon>Methanobacteriota</taxon>
        <taxon>Stenosarchaea group</taxon>
        <taxon>Methanomicrobia</taxon>
        <taxon>Methanomicrobiales</taxon>
        <taxon>Methanomicrobiaceae</taxon>
        <taxon>Methanoculleus</taxon>
    </lineage>
</organism>
<dbReference type="GO" id="GO:0046872">
    <property type="term" value="F:metal ion binding"/>
    <property type="evidence" value="ECO:0007669"/>
    <property type="project" value="UniProtKB-KW"/>
</dbReference>
<keyword evidence="1" id="KW-0004">4Fe-4S</keyword>
<dbReference type="RefSeq" id="WP_048179653.1">
    <property type="nucleotide sequence ID" value="NZ_JXOJ01000001.1"/>
</dbReference>
<gene>
    <name evidence="6" type="ORF">SZ63_00820</name>
</gene>
<dbReference type="PROSITE" id="PS51379">
    <property type="entry name" value="4FE4S_FER_2"/>
    <property type="match status" value="2"/>
</dbReference>
<dbReference type="AlphaFoldDB" id="A0A0H1R1L5"/>
<name>A0A0H1R1L5_9EURY</name>
<evidence type="ECO:0000256" key="4">
    <source>
        <dbReference type="ARBA" id="ARBA00023014"/>
    </source>
</evidence>
<sequence length="392" mass="41831">MRPAGRDATVAVARCDDYAPGKVDAAVRRAVDLVGGIGRFVSPGESVLLKPNLLQGQEPERCVTTHPAVVAAVARLLTEHGCRVVIADSPGAGIVYSEANLRRAYARSGFAAVAEETGTALNYDTGSQIVPFSEGEVMKQFSIITPAVEADAIVVVSKAKTHMWTRMTGAAKNLFGIIPGLEKPVFHFRFQDEYAFGRMLVDLNECVKPRLQIVDAVMGMEGDGPQAGSPRTIGVILAGSDYAAVDTVLARLIGMDPLEIGSTRIAAERGLLDPGTVRTIGDDPAEFAVPDFRKPSTYTGGRAGVWRRVMLAVVQRFGRTYAPRPGVIASSCIGCGKCERICPVHAITVAEGKATIDLSRCIRCYCCHEMCTERAIALSRGLTGKLLARLLG</sequence>
<dbReference type="Pfam" id="PF04015">
    <property type="entry name" value="DUF362"/>
    <property type="match status" value="1"/>
</dbReference>
<dbReference type="InterPro" id="IPR007160">
    <property type="entry name" value="DUF362"/>
</dbReference>
<dbReference type="Proteomes" id="UP000035301">
    <property type="component" value="Unassembled WGS sequence"/>
</dbReference>
<dbReference type="InterPro" id="IPR017900">
    <property type="entry name" value="4Fe4S_Fe_S_CS"/>
</dbReference>
<dbReference type="PROSITE" id="PS00198">
    <property type="entry name" value="4FE4S_FER_1"/>
    <property type="match status" value="1"/>
</dbReference>
<dbReference type="PATRIC" id="fig|1550566.3.peg.179"/>
<feature type="domain" description="4Fe-4S ferredoxin-type" evidence="5">
    <location>
        <begin position="353"/>
        <end position="381"/>
    </location>
</feature>
<comment type="caution">
    <text evidence="6">The sequence shown here is derived from an EMBL/GenBank/DDBJ whole genome shotgun (WGS) entry which is preliminary data.</text>
</comment>
<feature type="domain" description="4Fe-4S ferredoxin-type" evidence="5">
    <location>
        <begin position="323"/>
        <end position="352"/>
    </location>
</feature>
<dbReference type="OrthoDB" id="2837at2157"/>
<evidence type="ECO:0000313" key="6">
    <source>
        <dbReference type="EMBL" id="KLK89033.1"/>
    </source>
</evidence>
<reference evidence="6 7" key="1">
    <citation type="journal article" date="2015" name="Int. J. Syst. Evol. Microbiol.">
        <title>Methanoculleus sediminis sp. nov., a methanogen from sediments near a submarine mud volcano.</title>
        <authorList>
            <person name="Chen S.C."/>
            <person name="Chen M.F."/>
            <person name="Lai M.C."/>
            <person name="Weng C.Y."/>
            <person name="Wu S.Y."/>
            <person name="Lin S."/>
            <person name="Yang T.F."/>
            <person name="Chen P.C."/>
        </authorList>
    </citation>
    <scope>NUCLEOTIDE SEQUENCE [LARGE SCALE GENOMIC DNA]</scope>
    <source>
        <strain evidence="6 7">S3Fa</strain>
    </source>
</reference>
<dbReference type="EMBL" id="JXOJ01000001">
    <property type="protein sequence ID" value="KLK89033.1"/>
    <property type="molecule type" value="Genomic_DNA"/>
</dbReference>
<dbReference type="PANTHER" id="PTHR24960">
    <property type="entry name" value="PHOTOSYSTEM I IRON-SULFUR CENTER-RELATED"/>
    <property type="match status" value="1"/>
</dbReference>
<evidence type="ECO:0000313" key="7">
    <source>
        <dbReference type="Proteomes" id="UP000035301"/>
    </source>
</evidence>
<keyword evidence="7" id="KW-1185">Reference proteome</keyword>
<keyword evidence="4" id="KW-0411">Iron-sulfur</keyword>
<dbReference type="GO" id="GO:0016491">
    <property type="term" value="F:oxidoreductase activity"/>
    <property type="evidence" value="ECO:0007669"/>
    <property type="project" value="UniProtKB-ARBA"/>
</dbReference>
<evidence type="ECO:0000256" key="1">
    <source>
        <dbReference type="ARBA" id="ARBA00022485"/>
    </source>
</evidence>
<evidence type="ECO:0000256" key="3">
    <source>
        <dbReference type="ARBA" id="ARBA00023004"/>
    </source>
</evidence>
<accession>A0A0H1R1L5</accession>
<keyword evidence="2" id="KW-0479">Metal-binding</keyword>
<evidence type="ECO:0000259" key="5">
    <source>
        <dbReference type="PROSITE" id="PS51379"/>
    </source>
</evidence>
<keyword evidence="3" id="KW-0408">Iron</keyword>
<dbReference type="STRING" id="1550566.SZ63_00820"/>
<proteinExistence type="predicted"/>
<dbReference type="InterPro" id="IPR050157">
    <property type="entry name" value="PSI_iron-sulfur_center"/>
</dbReference>
<dbReference type="PANTHER" id="PTHR24960:SF76">
    <property type="entry name" value="4FE-4S FERREDOXIN-TYPE DOMAIN-CONTAINING PROTEIN"/>
    <property type="match status" value="1"/>
</dbReference>
<dbReference type="InterPro" id="IPR017896">
    <property type="entry name" value="4Fe4S_Fe-S-bd"/>
</dbReference>
<dbReference type="SUPFAM" id="SSF54862">
    <property type="entry name" value="4Fe-4S ferredoxins"/>
    <property type="match status" value="1"/>
</dbReference>
<evidence type="ECO:0000256" key="2">
    <source>
        <dbReference type="ARBA" id="ARBA00022723"/>
    </source>
</evidence>
<dbReference type="Gene3D" id="3.30.70.20">
    <property type="match status" value="1"/>
</dbReference>